<keyword evidence="1" id="KW-1133">Transmembrane helix</keyword>
<dbReference type="EMBL" id="JAWZYT010003094">
    <property type="protein sequence ID" value="KAK4300212.1"/>
    <property type="molecule type" value="Genomic_DNA"/>
</dbReference>
<dbReference type="Proteomes" id="UP001292094">
    <property type="component" value="Unassembled WGS sequence"/>
</dbReference>
<evidence type="ECO:0000256" key="1">
    <source>
        <dbReference type="SAM" id="Phobius"/>
    </source>
</evidence>
<name>A0AAE1TWD5_9EUCA</name>
<keyword evidence="1" id="KW-0472">Membrane</keyword>
<sequence length="139" mass="15819">MEPTEKSKNDNFIPLAKIDAFLQPQFYPSPCFSFNPSLRHLVQGHESLTNQPTNQNLDREQQAFHAYVLTALPCIALLLSSASFYQPLCLFYQVFLSRRLPYFALYHTDIILLLSHAHCLSQTACHSVVLPPTVCCHKP</sequence>
<dbReference type="AlphaFoldDB" id="A0AAE1TWD5"/>
<gene>
    <name evidence="2" type="ORF">Pmani_027551</name>
</gene>
<reference evidence="2" key="1">
    <citation type="submission" date="2023-11" db="EMBL/GenBank/DDBJ databases">
        <title>Genome assemblies of two species of porcelain crab, Petrolisthes cinctipes and Petrolisthes manimaculis (Anomura: Porcellanidae).</title>
        <authorList>
            <person name="Angst P."/>
        </authorList>
    </citation>
    <scope>NUCLEOTIDE SEQUENCE</scope>
    <source>
        <strain evidence="2">PB745_02</strain>
        <tissue evidence="2">Gill</tissue>
    </source>
</reference>
<keyword evidence="3" id="KW-1185">Reference proteome</keyword>
<evidence type="ECO:0000313" key="2">
    <source>
        <dbReference type="EMBL" id="KAK4300212.1"/>
    </source>
</evidence>
<evidence type="ECO:0000313" key="3">
    <source>
        <dbReference type="Proteomes" id="UP001292094"/>
    </source>
</evidence>
<keyword evidence="1" id="KW-0812">Transmembrane</keyword>
<protein>
    <submittedName>
        <fullName evidence="2">Uncharacterized protein</fullName>
    </submittedName>
</protein>
<feature type="transmembrane region" description="Helical" evidence="1">
    <location>
        <begin position="64"/>
        <end position="85"/>
    </location>
</feature>
<organism evidence="2 3">
    <name type="scientific">Petrolisthes manimaculis</name>
    <dbReference type="NCBI Taxonomy" id="1843537"/>
    <lineage>
        <taxon>Eukaryota</taxon>
        <taxon>Metazoa</taxon>
        <taxon>Ecdysozoa</taxon>
        <taxon>Arthropoda</taxon>
        <taxon>Crustacea</taxon>
        <taxon>Multicrustacea</taxon>
        <taxon>Malacostraca</taxon>
        <taxon>Eumalacostraca</taxon>
        <taxon>Eucarida</taxon>
        <taxon>Decapoda</taxon>
        <taxon>Pleocyemata</taxon>
        <taxon>Anomura</taxon>
        <taxon>Galatheoidea</taxon>
        <taxon>Porcellanidae</taxon>
        <taxon>Petrolisthes</taxon>
    </lineage>
</organism>
<proteinExistence type="predicted"/>
<accession>A0AAE1TWD5</accession>
<comment type="caution">
    <text evidence="2">The sequence shown here is derived from an EMBL/GenBank/DDBJ whole genome shotgun (WGS) entry which is preliminary data.</text>
</comment>